<comment type="catalytic activity">
    <reaction evidence="6">
        <text>(S)-ureidoglycolate = urea + glyoxylate</text>
        <dbReference type="Rhea" id="RHEA:11304"/>
        <dbReference type="ChEBI" id="CHEBI:16199"/>
        <dbReference type="ChEBI" id="CHEBI:36655"/>
        <dbReference type="ChEBI" id="CHEBI:57296"/>
        <dbReference type="EC" id="4.3.2.3"/>
    </reaction>
</comment>
<dbReference type="NCBIfam" id="TIGR02961">
    <property type="entry name" value="allantoicase"/>
    <property type="match status" value="1"/>
</dbReference>
<dbReference type="SUPFAM" id="SSF49785">
    <property type="entry name" value="Galactose-binding domain-like"/>
    <property type="match status" value="2"/>
</dbReference>
<dbReference type="HAMAP" id="MF_00813">
    <property type="entry name" value="Allantoicase"/>
    <property type="match status" value="1"/>
</dbReference>
<dbReference type="InterPro" id="IPR007247">
    <property type="entry name" value="Ureidogly_lyase"/>
</dbReference>
<dbReference type="EMBL" id="JAFIQS010000002">
    <property type="protein sequence ID" value="KAG5172538.1"/>
    <property type="molecule type" value="Genomic_DNA"/>
</dbReference>
<dbReference type="InterPro" id="IPR015908">
    <property type="entry name" value="Allantoicase_dom"/>
</dbReference>
<feature type="domain" description="Allantoicase" evidence="7">
    <location>
        <begin position="196"/>
        <end position="340"/>
    </location>
</feature>
<comment type="similarity">
    <text evidence="1">Belongs to the allantoicase family.</text>
</comment>
<sequence length="568" mass="62308">MSAIEQINLNDFEANFSSSTVTELSSVALGGRIVAVSDEFFAEAFHLLLVEPAPSLKGQFGPNGALYSGWETRRHNPDHDWCIIQLGTTGSISGFDVDTSNFNGNEAPAVSVHALYDADLKDPTPDDPRWREILPRSNLGPNSRHLFKVTPTPCYNYVILRMYPDGGIARFRVYGKVLPVHPPPDHLFDLAHVFAGGRVLRVSDQHFGVGANLILPGRGVNMGDGWETKRSRTKGHNDWVVIQLGVPGELTEVELDTHHFLGNFPESCEIYALSTPDGDNWSDSLADHSKWTMILPRTKLGPHRQHFFELENVVNKTYTHVKVIIFPDGGLKRIRIMGRRVDQPIASTSQITPSPAIPTPSLTPMSDPQSQIFVIPVVPLTAEEFAPFGQVIQAYRRNHPTRAAIKVTPANGGTAEKFHKQSLLVSTYPPEAGASTGISVYRCEPLTDISDGITVLRTLERHPYTNQAFIPMGAGSSGGLEDPANAYLVVVAHNGSNDKPDMKTLRAFVATTSQGISYNAGIWHQPMTVLGKPLDLACIESQIGDGSQMDCEILDLDLTTTYILKFSQ</sequence>
<accession>A0A8H7Y4K4</accession>
<protein>
    <recommendedName>
        <fullName evidence="7">Allantoicase domain-containing protein</fullName>
    </recommendedName>
</protein>
<evidence type="ECO:0000259" key="7">
    <source>
        <dbReference type="Pfam" id="PF03561"/>
    </source>
</evidence>
<name>A0A8H7Y4K4_PSICU</name>
<dbReference type="GO" id="GO:0004037">
    <property type="term" value="F:allantoicase activity"/>
    <property type="evidence" value="ECO:0007669"/>
    <property type="project" value="InterPro"/>
</dbReference>
<dbReference type="CDD" id="cd20298">
    <property type="entry name" value="cupin_UAH"/>
    <property type="match status" value="1"/>
</dbReference>
<dbReference type="PANTHER" id="PTHR12045">
    <property type="entry name" value="ALLANTOICASE"/>
    <property type="match status" value="1"/>
</dbReference>
<reference evidence="8" key="1">
    <citation type="submission" date="2021-02" db="EMBL/GenBank/DDBJ databases">
        <title>Psilocybe cubensis genome.</title>
        <authorList>
            <person name="Mckernan K.J."/>
            <person name="Crawford S."/>
            <person name="Trippe A."/>
            <person name="Kane L.T."/>
            <person name="Mclaughlin S."/>
        </authorList>
    </citation>
    <scope>NUCLEOTIDE SEQUENCE [LARGE SCALE GENOMIC DNA]</scope>
    <source>
        <strain evidence="8">MGC-MH-2018</strain>
    </source>
</reference>
<proteinExistence type="inferred from homology"/>
<dbReference type="SUPFAM" id="SSF51182">
    <property type="entry name" value="RmlC-like cupins"/>
    <property type="match status" value="1"/>
</dbReference>
<keyword evidence="5" id="KW-0456">Lyase</keyword>
<dbReference type="OrthoDB" id="10266039at2759"/>
<feature type="domain" description="Allantoicase" evidence="7">
    <location>
        <begin position="30"/>
        <end position="177"/>
    </location>
</feature>
<evidence type="ECO:0000256" key="4">
    <source>
        <dbReference type="ARBA" id="ARBA00022801"/>
    </source>
</evidence>
<dbReference type="Pfam" id="PF03561">
    <property type="entry name" value="Allantoicase"/>
    <property type="match status" value="2"/>
</dbReference>
<dbReference type="FunFam" id="2.60.120.260:FF:000059">
    <property type="entry name" value="Probable allantoicase"/>
    <property type="match status" value="1"/>
</dbReference>
<dbReference type="InterPro" id="IPR047233">
    <property type="entry name" value="UAH_cupin"/>
</dbReference>
<keyword evidence="4" id="KW-0378">Hydrolase</keyword>
<comment type="caution">
    <text evidence="8">The sequence shown here is derived from an EMBL/GenBank/DDBJ whole genome shotgun (WGS) entry which is preliminary data.</text>
</comment>
<dbReference type="GO" id="GO:0050385">
    <property type="term" value="F:ureidoglycolate lyase activity"/>
    <property type="evidence" value="ECO:0007669"/>
    <property type="project" value="UniProtKB-EC"/>
</dbReference>
<evidence type="ECO:0000313" key="8">
    <source>
        <dbReference type="EMBL" id="KAG5172538.1"/>
    </source>
</evidence>
<keyword evidence="3" id="KW-0659">Purine metabolism</keyword>
<dbReference type="Pfam" id="PF04115">
    <property type="entry name" value="Ureidogly_lyase"/>
    <property type="match status" value="1"/>
</dbReference>
<evidence type="ECO:0000256" key="5">
    <source>
        <dbReference type="ARBA" id="ARBA00023239"/>
    </source>
</evidence>
<dbReference type="InterPro" id="IPR008979">
    <property type="entry name" value="Galactose-bd-like_sf"/>
</dbReference>
<gene>
    <name evidence="8" type="ORF">JR316_002040</name>
</gene>
<evidence type="ECO:0000256" key="3">
    <source>
        <dbReference type="ARBA" id="ARBA00022631"/>
    </source>
</evidence>
<dbReference type="GO" id="GO:0000256">
    <property type="term" value="P:allantoin catabolic process"/>
    <property type="evidence" value="ECO:0007669"/>
    <property type="project" value="InterPro"/>
</dbReference>
<organism evidence="8">
    <name type="scientific">Psilocybe cubensis</name>
    <name type="common">Psychedelic mushroom</name>
    <name type="synonym">Stropharia cubensis</name>
    <dbReference type="NCBI Taxonomy" id="181762"/>
    <lineage>
        <taxon>Eukaryota</taxon>
        <taxon>Fungi</taxon>
        <taxon>Dikarya</taxon>
        <taxon>Basidiomycota</taxon>
        <taxon>Agaricomycotina</taxon>
        <taxon>Agaricomycetes</taxon>
        <taxon>Agaricomycetidae</taxon>
        <taxon>Agaricales</taxon>
        <taxon>Agaricineae</taxon>
        <taxon>Strophariaceae</taxon>
        <taxon>Psilocybe</taxon>
    </lineage>
</organism>
<evidence type="ECO:0000256" key="6">
    <source>
        <dbReference type="ARBA" id="ARBA00047684"/>
    </source>
</evidence>
<dbReference type="InterPro" id="IPR011051">
    <property type="entry name" value="RmlC_Cupin_sf"/>
</dbReference>
<dbReference type="PANTHER" id="PTHR12045:SF3">
    <property type="entry name" value="INACTIVE ALLANTOICASE-RELATED"/>
    <property type="match status" value="1"/>
</dbReference>
<dbReference type="InterPro" id="IPR005164">
    <property type="entry name" value="Allantoicase"/>
</dbReference>
<dbReference type="GO" id="GO:0006144">
    <property type="term" value="P:purine nucleobase metabolic process"/>
    <property type="evidence" value="ECO:0007669"/>
    <property type="project" value="UniProtKB-KW"/>
</dbReference>
<evidence type="ECO:0000256" key="2">
    <source>
        <dbReference type="ARBA" id="ARBA00011738"/>
    </source>
</evidence>
<dbReference type="AlphaFoldDB" id="A0A8H7Y4K4"/>
<evidence type="ECO:0000256" key="1">
    <source>
        <dbReference type="ARBA" id="ARBA00009242"/>
    </source>
</evidence>
<dbReference type="Gene3D" id="2.60.120.480">
    <property type="entry name" value="Ureidoglycolate hydrolase"/>
    <property type="match status" value="1"/>
</dbReference>
<comment type="subunit">
    <text evidence="2">Homodimer.</text>
</comment>
<dbReference type="GO" id="GO:0004848">
    <property type="term" value="F:ureidoglycolate hydrolase activity"/>
    <property type="evidence" value="ECO:0007669"/>
    <property type="project" value="InterPro"/>
</dbReference>
<dbReference type="Gene3D" id="2.60.120.260">
    <property type="entry name" value="Galactose-binding domain-like"/>
    <property type="match status" value="2"/>
</dbReference>
<dbReference type="InterPro" id="IPR024060">
    <property type="entry name" value="Ureidoglycolate_lyase_dom_sf"/>
</dbReference>